<evidence type="ECO:0000313" key="10">
    <source>
        <dbReference type="Proteomes" id="UP001165586"/>
    </source>
</evidence>
<dbReference type="InterPro" id="IPR005746">
    <property type="entry name" value="Thioredoxin"/>
</dbReference>
<dbReference type="InterPro" id="IPR017937">
    <property type="entry name" value="Thioredoxin_CS"/>
</dbReference>
<dbReference type="Proteomes" id="UP001165586">
    <property type="component" value="Unassembled WGS sequence"/>
</dbReference>
<dbReference type="PROSITE" id="PS51352">
    <property type="entry name" value="THIOREDOXIN_2"/>
    <property type="match status" value="1"/>
</dbReference>
<dbReference type="PRINTS" id="PR00421">
    <property type="entry name" value="THIOREDOXIN"/>
</dbReference>
<evidence type="ECO:0000256" key="1">
    <source>
        <dbReference type="ARBA" id="ARBA00008987"/>
    </source>
</evidence>
<comment type="similarity">
    <text evidence="1">Belongs to the thioredoxin family.</text>
</comment>
<name>A0ABT2H6C3_9MICO</name>
<proteinExistence type="inferred from homology"/>
<dbReference type="PANTHER" id="PTHR45663:SF40">
    <property type="entry name" value="THIOREDOXIN 2"/>
    <property type="match status" value="1"/>
</dbReference>
<comment type="caution">
    <text evidence="9">The sequence shown here is derived from an EMBL/GenBank/DDBJ whole genome shotgun (WGS) entry which is preliminary data.</text>
</comment>
<dbReference type="NCBIfam" id="TIGR01068">
    <property type="entry name" value="thioredoxin"/>
    <property type="match status" value="1"/>
</dbReference>
<evidence type="ECO:0000256" key="5">
    <source>
        <dbReference type="ARBA" id="ARBA00023284"/>
    </source>
</evidence>
<keyword evidence="10" id="KW-1185">Reference proteome</keyword>
<dbReference type="EMBL" id="JANLCJ010000006">
    <property type="protein sequence ID" value="MCS5735496.1"/>
    <property type="molecule type" value="Genomic_DNA"/>
</dbReference>
<dbReference type="Gene3D" id="3.40.30.10">
    <property type="entry name" value="Glutaredoxin"/>
    <property type="match status" value="1"/>
</dbReference>
<evidence type="ECO:0000256" key="3">
    <source>
        <dbReference type="ARBA" id="ARBA00022982"/>
    </source>
</evidence>
<feature type="region of interest" description="Disordered" evidence="7">
    <location>
        <begin position="1"/>
        <end position="23"/>
    </location>
</feature>
<dbReference type="SUPFAM" id="SSF52833">
    <property type="entry name" value="Thioredoxin-like"/>
    <property type="match status" value="1"/>
</dbReference>
<reference evidence="9" key="1">
    <citation type="submission" date="2022-08" db="EMBL/GenBank/DDBJ databases">
        <authorList>
            <person name="Deng Y."/>
            <person name="Han X.-F."/>
            <person name="Zhang Y.-Q."/>
        </authorList>
    </citation>
    <scope>NUCLEOTIDE SEQUENCE</scope>
    <source>
        <strain evidence="9">CPCC 203386</strain>
    </source>
</reference>
<organism evidence="9 10">
    <name type="scientific">Herbiconiux daphne</name>
    <dbReference type="NCBI Taxonomy" id="2970914"/>
    <lineage>
        <taxon>Bacteria</taxon>
        <taxon>Bacillati</taxon>
        <taxon>Actinomycetota</taxon>
        <taxon>Actinomycetes</taxon>
        <taxon>Micrococcales</taxon>
        <taxon>Microbacteriaceae</taxon>
        <taxon>Herbiconiux</taxon>
    </lineage>
</organism>
<evidence type="ECO:0000256" key="6">
    <source>
        <dbReference type="NCBIfam" id="TIGR01068"/>
    </source>
</evidence>
<keyword evidence="4" id="KW-1015">Disulfide bond</keyword>
<dbReference type="InterPro" id="IPR013766">
    <property type="entry name" value="Thioredoxin_domain"/>
</dbReference>
<keyword evidence="5" id="KW-0676">Redox-active center</keyword>
<evidence type="ECO:0000256" key="7">
    <source>
        <dbReference type="SAM" id="MobiDB-lite"/>
    </source>
</evidence>
<dbReference type="CDD" id="cd02947">
    <property type="entry name" value="TRX_family"/>
    <property type="match status" value="1"/>
</dbReference>
<evidence type="ECO:0000256" key="4">
    <source>
        <dbReference type="ARBA" id="ARBA00023157"/>
    </source>
</evidence>
<feature type="domain" description="Thioredoxin" evidence="8">
    <location>
        <begin position="2"/>
        <end position="132"/>
    </location>
</feature>
<protein>
    <recommendedName>
        <fullName evidence="6">Thioredoxin</fullName>
    </recommendedName>
</protein>
<dbReference type="InterPro" id="IPR036249">
    <property type="entry name" value="Thioredoxin-like_sf"/>
</dbReference>
<keyword evidence="3" id="KW-0249">Electron transport</keyword>
<evidence type="ECO:0000256" key="2">
    <source>
        <dbReference type="ARBA" id="ARBA00022448"/>
    </source>
</evidence>
<keyword evidence="2" id="KW-0813">Transport</keyword>
<dbReference type="Pfam" id="PF00085">
    <property type="entry name" value="Thioredoxin"/>
    <property type="match status" value="1"/>
</dbReference>
<dbReference type="PROSITE" id="PS00194">
    <property type="entry name" value="THIOREDOXIN_1"/>
    <property type="match status" value="1"/>
</dbReference>
<evidence type="ECO:0000313" key="9">
    <source>
        <dbReference type="EMBL" id="MCS5735496.1"/>
    </source>
</evidence>
<evidence type="ECO:0000259" key="8">
    <source>
        <dbReference type="PROSITE" id="PS51352"/>
    </source>
</evidence>
<gene>
    <name evidence="9" type="primary">trxA</name>
    <name evidence="9" type="ORF">N1032_17255</name>
</gene>
<dbReference type="PANTHER" id="PTHR45663">
    <property type="entry name" value="GEO12009P1"/>
    <property type="match status" value="1"/>
</dbReference>
<sequence length="158" mass="17064">MNETAGTGPRCTSAENRESGRWEGVNRSMSTKTLTIDNHDETVADGIVLIDFWADWCGPCKQFAPVFEKASDEHSDITFAKVDTEDQQQLAASYGITSIPTLVGYRDGIPIFAQPGALPGTVLEDVIAQVRALDMETVKKDYADAVAKQAAATEPPAE</sequence>
<accession>A0ABT2H6C3</accession>
<dbReference type="RefSeq" id="WP_259540439.1">
    <property type="nucleotide sequence ID" value="NZ_JANLCJ010000006.1"/>
</dbReference>